<comment type="caution">
    <text evidence="2">The sequence shown here is derived from an EMBL/GenBank/DDBJ whole genome shotgun (WGS) entry which is preliminary data.</text>
</comment>
<sequence length="467" mass="51315">MSSPSLSSTTPETPSLIPSSSSSSPDSSSSEYVPEPGYSYVFSPYLQHKSSRIIPGTGPQQNKRKRDSLDTGLPQHTLGYPPAAKMNEFREPLIISTPASSLGPTGKLKAKPPKSYKTSEEMLAALAATCLEDQVDFSGSYVCSDVDAISDKQRVQKVANAIWKATGYRFTVKDHPPTDRGHKTRLWCSQDEARRSKHRGNSDAPRISKQGELFAKPRYPCRSRLMIACVPEGGRGTRLVTVRMHHNMRHETYFEAEGTTVVASPSAPPPVAPPLLTTASQFLSMPLPPHLMHAQPASVAPPPSHPQFTQEPEPEPSATPSPRPTFAAAQSPVPPPQLVRHPQFPPAPPPPTNIVEQQHALHPHHPTPPNTHQPYSLAPAHSHLQSSPLIPHTSIPTQPALLQGVHSQMTPAEFEHRMRTHITRIRDFCDGLEYQLQFRDVKMLEVLERDAAPFLQLRDACLAGEGR</sequence>
<feature type="region of interest" description="Disordered" evidence="1">
    <location>
        <begin position="1"/>
        <end position="35"/>
    </location>
</feature>
<gene>
    <name evidence="2" type="ORF">FB45DRAFT_889001</name>
</gene>
<feature type="compositionally biased region" description="Low complexity" evidence="1">
    <location>
        <begin position="1"/>
        <end position="30"/>
    </location>
</feature>
<evidence type="ECO:0000313" key="3">
    <source>
        <dbReference type="Proteomes" id="UP001221142"/>
    </source>
</evidence>
<evidence type="ECO:0000256" key="1">
    <source>
        <dbReference type="SAM" id="MobiDB-lite"/>
    </source>
</evidence>
<protein>
    <submittedName>
        <fullName evidence="2">Uncharacterized protein</fullName>
    </submittedName>
</protein>
<organism evidence="2 3">
    <name type="scientific">Roridomyces roridus</name>
    <dbReference type="NCBI Taxonomy" id="1738132"/>
    <lineage>
        <taxon>Eukaryota</taxon>
        <taxon>Fungi</taxon>
        <taxon>Dikarya</taxon>
        <taxon>Basidiomycota</taxon>
        <taxon>Agaricomycotina</taxon>
        <taxon>Agaricomycetes</taxon>
        <taxon>Agaricomycetidae</taxon>
        <taxon>Agaricales</taxon>
        <taxon>Marasmiineae</taxon>
        <taxon>Mycenaceae</taxon>
        <taxon>Roridomyces</taxon>
    </lineage>
</organism>
<accession>A0AAD7CK45</accession>
<feature type="region of interest" description="Disordered" evidence="1">
    <location>
        <begin position="51"/>
        <end position="82"/>
    </location>
</feature>
<feature type="compositionally biased region" description="Pro residues" evidence="1">
    <location>
        <begin position="332"/>
        <end position="352"/>
    </location>
</feature>
<proteinExistence type="predicted"/>
<evidence type="ECO:0000313" key="2">
    <source>
        <dbReference type="EMBL" id="KAJ7650873.1"/>
    </source>
</evidence>
<dbReference type="EMBL" id="JARKIF010000001">
    <property type="protein sequence ID" value="KAJ7650873.1"/>
    <property type="molecule type" value="Genomic_DNA"/>
</dbReference>
<dbReference type="Proteomes" id="UP001221142">
    <property type="component" value="Unassembled WGS sequence"/>
</dbReference>
<feature type="region of interest" description="Disordered" evidence="1">
    <location>
        <begin position="287"/>
        <end position="396"/>
    </location>
</feature>
<name>A0AAD7CK45_9AGAR</name>
<dbReference type="AlphaFoldDB" id="A0AAD7CK45"/>
<reference evidence="2" key="1">
    <citation type="submission" date="2023-03" db="EMBL/GenBank/DDBJ databases">
        <title>Massive genome expansion in bonnet fungi (Mycena s.s.) driven by repeated elements and novel gene families across ecological guilds.</title>
        <authorList>
            <consortium name="Lawrence Berkeley National Laboratory"/>
            <person name="Harder C.B."/>
            <person name="Miyauchi S."/>
            <person name="Viragh M."/>
            <person name="Kuo A."/>
            <person name="Thoen E."/>
            <person name="Andreopoulos B."/>
            <person name="Lu D."/>
            <person name="Skrede I."/>
            <person name="Drula E."/>
            <person name="Henrissat B."/>
            <person name="Morin E."/>
            <person name="Kohler A."/>
            <person name="Barry K."/>
            <person name="LaButti K."/>
            <person name="Morin E."/>
            <person name="Salamov A."/>
            <person name="Lipzen A."/>
            <person name="Mereny Z."/>
            <person name="Hegedus B."/>
            <person name="Baldrian P."/>
            <person name="Stursova M."/>
            <person name="Weitz H."/>
            <person name="Taylor A."/>
            <person name="Grigoriev I.V."/>
            <person name="Nagy L.G."/>
            <person name="Martin F."/>
            <person name="Kauserud H."/>
        </authorList>
    </citation>
    <scope>NUCLEOTIDE SEQUENCE</scope>
    <source>
        <strain evidence="2">9284</strain>
    </source>
</reference>
<keyword evidence="3" id="KW-1185">Reference proteome</keyword>